<dbReference type="EMBL" id="JAAGVB010000378">
    <property type="protein sequence ID" value="NEW37083.1"/>
    <property type="molecule type" value="Genomic_DNA"/>
</dbReference>
<sequence>SLAIHLATGSVEWTGAATGGAVTLMAGTAAGVAGGWWAYRATCAKCRQWRDKVSGRTAVRKRRREVVDERARYMARGRELASLHKQAIFDKAAKLKVQLKEGQAPG</sequence>
<name>A0A6P1CZV5_9NOCA</name>
<gene>
    <name evidence="1" type="ORF">GV791_31705</name>
</gene>
<proteinExistence type="predicted"/>
<dbReference type="AlphaFoldDB" id="A0A6P1CZV5"/>
<evidence type="ECO:0000313" key="2">
    <source>
        <dbReference type="Proteomes" id="UP000471166"/>
    </source>
</evidence>
<accession>A0A6P1CZV5</accession>
<organism evidence="1 2">
    <name type="scientific">Nocardia cyriacigeorgica</name>
    <dbReference type="NCBI Taxonomy" id="135487"/>
    <lineage>
        <taxon>Bacteria</taxon>
        <taxon>Bacillati</taxon>
        <taxon>Actinomycetota</taxon>
        <taxon>Actinomycetes</taxon>
        <taxon>Mycobacteriales</taxon>
        <taxon>Nocardiaceae</taxon>
        <taxon>Nocardia</taxon>
    </lineage>
</organism>
<evidence type="ECO:0000313" key="1">
    <source>
        <dbReference type="EMBL" id="NEW37083.1"/>
    </source>
</evidence>
<comment type="caution">
    <text evidence="1">The sequence shown here is derived from an EMBL/GenBank/DDBJ whole genome shotgun (WGS) entry which is preliminary data.</text>
</comment>
<dbReference type="Proteomes" id="UP000471166">
    <property type="component" value="Unassembled WGS sequence"/>
</dbReference>
<feature type="non-terminal residue" evidence="1">
    <location>
        <position position="1"/>
    </location>
</feature>
<protein>
    <submittedName>
        <fullName evidence="1">Uncharacterized protein</fullName>
    </submittedName>
</protein>
<feature type="non-terminal residue" evidence="1">
    <location>
        <position position="106"/>
    </location>
</feature>
<reference evidence="1 2" key="1">
    <citation type="submission" date="2020-01" db="EMBL/GenBank/DDBJ databases">
        <title>Genetics and antimicrobial susceptibilities of Nocardia species isolated from the soil; a comparison with species isolated from humans.</title>
        <authorList>
            <person name="Carrasco G."/>
            <person name="Monzon S."/>
            <person name="Sansegundo M."/>
            <person name="Garcia E."/>
            <person name="Garrido N."/>
            <person name="Medina M.J."/>
            <person name="Villalon P."/>
            <person name="Ramirez-Arocha A.C."/>
            <person name="Jimenez P."/>
            <person name="Cuesta I."/>
            <person name="Valdezate S."/>
        </authorList>
    </citation>
    <scope>NUCLEOTIDE SEQUENCE [LARGE SCALE GENOMIC DNA]</scope>
    <source>
        <strain evidence="1 2">CNM20110626</strain>
    </source>
</reference>